<dbReference type="HOGENOM" id="CLU_3413864_0_0_9"/>
<proteinExistence type="predicted"/>
<feature type="region of interest" description="Disordered" evidence="1">
    <location>
        <begin position="1"/>
        <end position="27"/>
    </location>
</feature>
<evidence type="ECO:0000256" key="1">
    <source>
        <dbReference type="SAM" id="MobiDB-lite"/>
    </source>
</evidence>
<accession>G9XF33</accession>
<dbReference type="Proteomes" id="UP000003379">
    <property type="component" value="Unassembled WGS sequence"/>
</dbReference>
<organism evidence="2 3">
    <name type="scientific">Peptoanaerobacter stomatis</name>
    <dbReference type="NCBI Taxonomy" id="796937"/>
    <lineage>
        <taxon>Bacteria</taxon>
        <taxon>Bacillati</taxon>
        <taxon>Bacillota</taxon>
        <taxon>Clostridia</taxon>
        <taxon>Peptostreptococcales</taxon>
        <taxon>Filifactoraceae</taxon>
        <taxon>Peptoanaerobacter</taxon>
    </lineage>
</organism>
<name>G9XF33_9FIRM</name>
<evidence type="ECO:0000313" key="2">
    <source>
        <dbReference type="EMBL" id="EHL17711.1"/>
    </source>
</evidence>
<dbReference type="EMBL" id="AFZG01000057">
    <property type="protein sequence ID" value="EHL17711.1"/>
    <property type="molecule type" value="Genomic_DNA"/>
</dbReference>
<feature type="non-terminal residue" evidence="2">
    <location>
        <position position="1"/>
    </location>
</feature>
<protein>
    <submittedName>
        <fullName evidence="2">Uncharacterized protein</fullName>
    </submittedName>
</protein>
<reference evidence="2 3" key="1">
    <citation type="submission" date="2011-08" db="EMBL/GenBank/DDBJ databases">
        <title>The Genome Sequence of Eubacteriaceae bacterium CM5.</title>
        <authorList>
            <consortium name="The Broad Institute Genome Sequencing Platform"/>
            <person name="Earl A."/>
            <person name="Ward D."/>
            <person name="Feldgarden M."/>
            <person name="Gevers D."/>
            <person name="Sizova M."/>
            <person name="Hazen A."/>
            <person name="Epstein S."/>
            <person name="Young S.K."/>
            <person name="Zeng Q."/>
            <person name="Gargeya S."/>
            <person name="Fitzgerald M."/>
            <person name="Haas B."/>
            <person name="Abouelleil A."/>
            <person name="Alvarado L."/>
            <person name="Arachchi H.M."/>
            <person name="Berlin A."/>
            <person name="Brown A."/>
            <person name="Chapman S.B."/>
            <person name="Chen Z."/>
            <person name="Dunbar C."/>
            <person name="Freedman E."/>
            <person name="Gearin G."/>
            <person name="Gellesch M."/>
            <person name="Goldberg J."/>
            <person name="Griggs A."/>
            <person name="Gujja S."/>
            <person name="Heiman D."/>
            <person name="Howarth C."/>
            <person name="Larson L."/>
            <person name="Lui A."/>
            <person name="MacDonald P.J.P."/>
            <person name="Montmayeur A."/>
            <person name="Murphy C."/>
            <person name="Neiman D."/>
            <person name="Pearson M."/>
            <person name="Priest M."/>
            <person name="Roberts A."/>
            <person name="Saif S."/>
            <person name="Shea T."/>
            <person name="Shenoy N."/>
            <person name="Sisk P."/>
            <person name="Stolte C."/>
            <person name="Sykes S."/>
            <person name="Wortman J."/>
            <person name="Nusbaum C."/>
            <person name="Birren B."/>
        </authorList>
    </citation>
    <scope>NUCLEOTIDE SEQUENCE [LARGE SCALE GENOMIC DNA]</scope>
    <source>
        <strain evidence="2 3">CM5</strain>
    </source>
</reference>
<gene>
    <name evidence="2" type="ORF">HMPREF9628_02186</name>
</gene>
<sequence length="27" mass="3300">NTRKEDISIKHNEDKQQEEKETNSNRK</sequence>
<evidence type="ECO:0000313" key="3">
    <source>
        <dbReference type="Proteomes" id="UP000003379"/>
    </source>
</evidence>
<dbReference type="AlphaFoldDB" id="G9XF33"/>
<comment type="caution">
    <text evidence="2">The sequence shown here is derived from an EMBL/GenBank/DDBJ whole genome shotgun (WGS) entry which is preliminary data.</text>
</comment>